<evidence type="ECO:0000256" key="8">
    <source>
        <dbReference type="PIRSR" id="PIRSR639901-2"/>
    </source>
</evidence>
<name>A0A110B6U0_HALHR</name>
<evidence type="ECO:0000256" key="9">
    <source>
        <dbReference type="RuleBase" id="RU365103"/>
    </source>
</evidence>
<dbReference type="InterPro" id="IPR007507">
    <property type="entry name" value="Glycos_transf_N"/>
</dbReference>
<dbReference type="InterPro" id="IPR039901">
    <property type="entry name" value="Kdotransferase"/>
</dbReference>
<comment type="catalytic activity">
    <reaction evidence="6 9">
        <text>lipid IVA (E. coli) + CMP-3-deoxy-beta-D-manno-octulosonate = alpha-Kdo-(2-&gt;6)-lipid IVA (E. coli) + CMP + H(+)</text>
        <dbReference type="Rhea" id="RHEA:28066"/>
        <dbReference type="ChEBI" id="CHEBI:15378"/>
        <dbReference type="ChEBI" id="CHEBI:58603"/>
        <dbReference type="ChEBI" id="CHEBI:60364"/>
        <dbReference type="ChEBI" id="CHEBI:60377"/>
        <dbReference type="ChEBI" id="CHEBI:85987"/>
        <dbReference type="EC" id="2.4.99.12"/>
    </reaction>
</comment>
<organism evidence="11 12">
    <name type="scientific">Halorhodospira halochloris</name>
    <name type="common">Ectothiorhodospira halochloris</name>
    <dbReference type="NCBI Taxonomy" id="1052"/>
    <lineage>
        <taxon>Bacteria</taxon>
        <taxon>Pseudomonadati</taxon>
        <taxon>Pseudomonadota</taxon>
        <taxon>Gammaproteobacteria</taxon>
        <taxon>Chromatiales</taxon>
        <taxon>Ectothiorhodospiraceae</taxon>
        <taxon>Halorhodospira</taxon>
    </lineage>
</organism>
<dbReference type="PANTHER" id="PTHR42755">
    <property type="entry name" value="3-DEOXY-MANNO-OCTULOSONATE CYTIDYLYLTRANSFERASE"/>
    <property type="match status" value="1"/>
</dbReference>
<dbReference type="PANTHER" id="PTHR42755:SF1">
    <property type="entry name" value="3-DEOXY-D-MANNO-OCTULOSONIC ACID TRANSFERASE, MITOCHONDRIAL-RELATED"/>
    <property type="match status" value="1"/>
</dbReference>
<dbReference type="UniPathway" id="UPA00958"/>
<evidence type="ECO:0000256" key="3">
    <source>
        <dbReference type="ARBA" id="ARBA00019077"/>
    </source>
</evidence>
<evidence type="ECO:0000256" key="1">
    <source>
        <dbReference type="ARBA" id="ARBA00004713"/>
    </source>
</evidence>
<feature type="site" description="Transition state stabilizer" evidence="8">
    <location>
        <position position="101"/>
    </location>
</feature>
<protein>
    <recommendedName>
        <fullName evidence="3 9">3-deoxy-D-manno-octulosonic acid transferase</fullName>
        <shortName evidence="9">Kdo transferase</shortName>
        <ecNumber evidence="2 9">2.4.99.12</ecNumber>
    </recommendedName>
    <alternativeName>
        <fullName evidence="5 9">Lipid IV(A) 3-deoxy-D-manno-octulosonic acid transferase</fullName>
    </alternativeName>
</protein>
<feature type="active site" description="Proton acceptor" evidence="7">
    <location>
        <position position="31"/>
    </location>
</feature>
<proteinExistence type="inferred from homology"/>
<comment type="function">
    <text evidence="9">Involved in lipopolysaccharide (LPS) biosynthesis. Catalyzes the transfer of 3-deoxy-D-manno-octulosonate (Kdo) residue(s) from CMP-Kdo to lipid IV(A), the tetraacyldisaccharide-1,4'-bisphosphate precursor of lipid A.</text>
</comment>
<evidence type="ECO:0000313" key="12">
    <source>
        <dbReference type="Proteomes" id="UP000218890"/>
    </source>
</evidence>
<evidence type="ECO:0000256" key="6">
    <source>
        <dbReference type="ARBA" id="ARBA00049183"/>
    </source>
</evidence>
<feature type="domain" description="3-deoxy-D-manno-octulosonic-acid transferase N-terminal" evidence="10">
    <location>
        <begin position="2"/>
        <end position="180"/>
    </location>
</feature>
<evidence type="ECO:0000256" key="2">
    <source>
        <dbReference type="ARBA" id="ARBA00012621"/>
    </source>
</evidence>
<comment type="subcellular location">
    <subcellularLocation>
        <location evidence="9">Cell membrane</location>
    </subcellularLocation>
</comment>
<accession>A0A110B6U0</accession>
<dbReference type="GO" id="GO:0009244">
    <property type="term" value="P:lipopolysaccharide core region biosynthetic process"/>
    <property type="evidence" value="ECO:0007669"/>
    <property type="project" value="UniProtKB-UniRule"/>
</dbReference>
<evidence type="ECO:0000256" key="7">
    <source>
        <dbReference type="PIRSR" id="PIRSR639901-1"/>
    </source>
</evidence>
<feature type="site" description="Transition state stabilizer" evidence="8">
    <location>
        <position position="179"/>
    </location>
</feature>
<dbReference type="Gene3D" id="3.40.50.2000">
    <property type="entry name" value="Glycogen Phosphorylase B"/>
    <property type="match status" value="1"/>
</dbReference>
<keyword evidence="9" id="KW-0472">Membrane</keyword>
<reference evidence="11" key="1">
    <citation type="submission" date="2016-02" db="EMBL/GenBank/DDBJ databases">
        <title>Halorhodospira halochloris DSM-1059 complete genome, version 2.</title>
        <authorList>
            <person name="Tsukatani Y."/>
        </authorList>
    </citation>
    <scope>NUCLEOTIDE SEQUENCE</scope>
    <source>
        <strain evidence="11">DSM 1059</strain>
    </source>
</reference>
<evidence type="ECO:0000256" key="5">
    <source>
        <dbReference type="ARBA" id="ARBA00031445"/>
    </source>
</evidence>
<gene>
    <name evidence="11" type="primary">kdtA</name>
    <name evidence="11" type="ORF">HH1059_01440</name>
</gene>
<evidence type="ECO:0000256" key="4">
    <source>
        <dbReference type="ARBA" id="ARBA00022679"/>
    </source>
</evidence>
<comment type="similarity">
    <text evidence="9">Belongs to the glycosyltransferase group 1 family.</text>
</comment>
<keyword evidence="4 9" id="KW-0808">Transferase</keyword>
<dbReference type="GO" id="GO:0009245">
    <property type="term" value="P:lipid A biosynthetic process"/>
    <property type="evidence" value="ECO:0007669"/>
    <property type="project" value="TreeGrafter"/>
</dbReference>
<keyword evidence="12" id="KW-1185">Reference proteome</keyword>
<dbReference type="GO" id="GO:0043842">
    <property type="term" value="F:Kdo transferase activity"/>
    <property type="evidence" value="ECO:0007669"/>
    <property type="project" value="UniProtKB-EC"/>
</dbReference>
<dbReference type="EMBL" id="AP017372">
    <property type="protein sequence ID" value="BAU56818.2"/>
    <property type="molecule type" value="Genomic_DNA"/>
</dbReference>
<comment type="pathway">
    <text evidence="1 9">Bacterial outer membrane biogenesis; LPS core biosynthesis.</text>
</comment>
<dbReference type="Proteomes" id="UP000218890">
    <property type="component" value="Chromosome"/>
</dbReference>
<dbReference type="InterPro" id="IPR038107">
    <property type="entry name" value="Glycos_transf_N_sf"/>
</dbReference>
<dbReference type="KEGG" id="hhk:HH1059_01440"/>
<keyword evidence="9" id="KW-0448">Lipopolysaccharide biosynthesis</keyword>
<dbReference type="AlphaFoldDB" id="A0A110B6U0"/>
<dbReference type="GO" id="GO:0005886">
    <property type="term" value="C:plasma membrane"/>
    <property type="evidence" value="ECO:0007669"/>
    <property type="project" value="UniProtKB-SubCell"/>
</dbReference>
<dbReference type="Pfam" id="PF04413">
    <property type="entry name" value="Glycos_transf_N"/>
    <property type="match status" value="1"/>
</dbReference>
<keyword evidence="9" id="KW-1003">Cell membrane</keyword>
<dbReference type="Gene3D" id="3.40.50.11720">
    <property type="entry name" value="3-Deoxy-D-manno-octulosonic-acid transferase, N-terminal domain"/>
    <property type="match status" value="1"/>
</dbReference>
<sequence>MLSERLGRYSAAGQLPHKTRPIWLHCASVGEVRTAAPLISTIQKRRPDIPLLITTATATGAETARTKLPEGVLHAYQPIDWPGAIRRFLRVYQPRMAVVLETEIWPNLFFTTKRFGIPLLLANARLSSRSMDVPAMVQRLQSATLARVDVVLARSTEEAKRFSKLGVDPAHIRALGSLKLAHSDDSAIEPFPLGRKAILAASTHDDEEQRIASAWAAAAREEQLVPRLLIVAPRHPERGPRIRDTLHRSGFRVALRSADENWQDADIYIADTIGELESFMAASEVVIIGGSLVDRGGQNLVEPARLGLPILFGPHMYNFAEESDRLRATGGAQRFINETDLQQAIIELFRDEQGRKQLGTNAAATVSAAQDIASLYADAVLEHVR</sequence>
<dbReference type="RefSeq" id="WP_162549263.1">
    <property type="nucleotide sequence ID" value="NZ_AP017372.2"/>
</dbReference>
<evidence type="ECO:0000259" key="10">
    <source>
        <dbReference type="Pfam" id="PF04413"/>
    </source>
</evidence>
<dbReference type="EC" id="2.4.99.12" evidence="2 9"/>
<dbReference type="SUPFAM" id="SSF53756">
    <property type="entry name" value="UDP-Glycosyltransferase/glycogen phosphorylase"/>
    <property type="match status" value="1"/>
</dbReference>
<evidence type="ECO:0000313" key="11">
    <source>
        <dbReference type="EMBL" id="BAU56818.2"/>
    </source>
</evidence>